<accession>A0A0Q9YE89</accession>
<gene>
    <name evidence="1" type="ORF">ACA29_05760</name>
</gene>
<evidence type="ECO:0000313" key="2">
    <source>
        <dbReference type="Proteomes" id="UP000053881"/>
    </source>
</evidence>
<dbReference type="Proteomes" id="UP000053881">
    <property type="component" value="Unassembled WGS sequence"/>
</dbReference>
<comment type="caution">
    <text evidence="1">The sequence shown here is derived from an EMBL/GenBank/DDBJ whole genome shotgun (WGS) entry which is preliminary data.</text>
</comment>
<evidence type="ECO:0000313" key="1">
    <source>
        <dbReference type="EMBL" id="KRG14643.1"/>
    </source>
</evidence>
<dbReference type="AlphaFoldDB" id="A0A0Q9YE89"/>
<dbReference type="PATRIC" id="fig|217031.4.peg.1928"/>
<reference evidence="1 2" key="1">
    <citation type="submission" date="2015-06" db="EMBL/GenBank/DDBJ databases">
        <title>Genome sequencing project of Bacillus galactosidilyticus PL133.</title>
        <authorList>
            <person name="Gaiero J."/>
            <person name="Nicol R."/>
            <person name="Habash M."/>
        </authorList>
    </citation>
    <scope>NUCLEOTIDE SEQUENCE [LARGE SCALE GENOMIC DNA]</scope>
    <source>
        <strain evidence="1 2">PL133</strain>
    </source>
</reference>
<sequence length="100" mass="11698">MVDRLKDHFHEGVEVEEIEDEMVEAFKHVYNQYQNKLSSYKQERFIDPILDVVESLPATELAHIAESLCDRASPYSGVLIKYSLIKKEIFHFNGDGRWPN</sequence>
<name>A0A0Q9YE89_9BACI</name>
<dbReference type="EMBL" id="LGPB01000060">
    <property type="protein sequence ID" value="KRG14643.1"/>
    <property type="molecule type" value="Genomic_DNA"/>
</dbReference>
<protein>
    <submittedName>
        <fullName evidence="1">Uncharacterized protein</fullName>
    </submittedName>
</protein>
<organism evidence="1 2">
    <name type="scientific">Lederbergia galactosidilytica</name>
    <dbReference type="NCBI Taxonomy" id="217031"/>
    <lineage>
        <taxon>Bacteria</taxon>
        <taxon>Bacillati</taxon>
        <taxon>Bacillota</taxon>
        <taxon>Bacilli</taxon>
        <taxon>Bacillales</taxon>
        <taxon>Bacillaceae</taxon>
        <taxon>Lederbergia</taxon>
    </lineage>
</organism>
<proteinExistence type="predicted"/>